<evidence type="ECO:0000256" key="5">
    <source>
        <dbReference type="ARBA" id="ARBA00023212"/>
    </source>
</evidence>
<feature type="compositionally biased region" description="Polar residues" evidence="6">
    <location>
        <begin position="212"/>
        <end position="263"/>
    </location>
</feature>
<feature type="compositionally biased region" description="Basic and acidic residues" evidence="6">
    <location>
        <begin position="685"/>
        <end position="710"/>
    </location>
</feature>
<organism evidence="7 8">
    <name type="scientific">Oncorhynchus tshawytscha</name>
    <name type="common">Chinook salmon</name>
    <name type="synonym">Salmo tshawytscha</name>
    <dbReference type="NCBI Taxonomy" id="74940"/>
    <lineage>
        <taxon>Eukaryota</taxon>
        <taxon>Metazoa</taxon>
        <taxon>Chordata</taxon>
        <taxon>Craniata</taxon>
        <taxon>Vertebrata</taxon>
        <taxon>Euteleostomi</taxon>
        <taxon>Actinopterygii</taxon>
        <taxon>Neopterygii</taxon>
        <taxon>Teleostei</taxon>
        <taxon>Protacanthopterygii</taxon>
        <taxon>Salmoniformes</taxon>
        <taxon>Salmonidae</taxon>
        <taxon>Salmoninae</taxon>
        <taxon>Oncorhynchus</taxon>
    </lineage>
</organism>
<sequence>MCHKKLEKENFIEMAEGATSLKELRAQMAASAQAQAEERRSLAGNSPVPASPATANTPPSTTAAKSPRPVIDGAALRIDDRLRVAKERREEADRQQAAKDSQILERERKAKLQVERQMEERQKKLDEQRRKEEQRRSAVEEKRKQKQEEEKEHYEAVMRRTLERSQRVEQRQKRWSWGGLSESDNRSGDPDAGAASPVAIVISPASPEKPPRTQQSAVDKRSTSTMNLKQLSEASINKRLSSSSATLINSPDKSARVRSSSLNRLPRNDKIDLYTQPNKEGRKKLQVEQTGPSLKKRSSSLTRAGGGKTQTPSKLDKGTTDDQARKPLASPVDGGFLSRLLTPTQASLARSKSAAALSAEGGDAPECHLCPRSASASPLHPVQRGPLRSRSIDRQKSATLPTSASADQVDPSLKEKRFSSPGGKRPASPSNIAGRHRSPSPAPLPASKRTPSPSAKPSPRNRPSSPGGIKHRPSSPQFSSAKPPSPQPTSAKPPPIQRPALTPTGPPTLRKRDSKPKDLCPIQPVVPQSSEAPQASTTPTPTHTTSSKTKDKDDKSMAGTNSAAEAAMILAENRRLAREKKEREEALRVLREEEEKLRKEEDKRLAEEDRLKRLEEEKRLAEERKKKEEEDALMAEADRERLEVEEAVRQAELQKEREEAEAQAAIEAEKVRIERERVMAQNQQERMERKKRIEEIMKRTRKGDLEKRDYDEGDEEGDEEEAKDDESAQTGDVAMETDCMDEGRGLTRSEPMGERREPLGSVNWKPEADDKENNNGTSAEEPLAVNPVPKGRLVEGSEFLNEDSNKLAPGLNGKPGPWSFEELIDLGVNSKGRPLIDAEGRNQGLIDCDGGPEGPRVAFEDKGIPVATLHPSSQPIEALSEM</sequence>
<feature type="compositionally biased region" description="Low complexity" evidence="6">
    <location>
        <begin position="451"/>
        <end position="466"/>
    </location>
</feature>
<dbReference type="PANTHER" id="PTHR15073:SF5">
    <property type="entry name" value="MAP7 DOMAIN-CONTAINING PROTEIN 3"/>
    <property type="match status" value="1"/>
</dbReference>
<dbReference type="Ensembl" id="ENSOTST00005022136.2">
    <property type="protein sequence ID" value="ENSOTSP00005020341.2"/>
    <property type="gene ID" value="ENSOTSG00005009885.2"/>
</dbReference>
<dbReference type="RefSeq" id="XP_024238546.2">
    <property type="nucleotide sequence ID" value="XM_024382778.2"/>
</dbReference>
<dbReference type="GO" id="GO:0015630">
    <property type="term" value="C:microtubule cytoskeleton"/>
    <property type="evidence" value="ECO:0007669"/>
    <property type="project" value="InterPro"/>
</dbReference>
<keyword evidence="5" id="KW-0206">Cytoskeleton</keyword>
<protein>
    <recommendedName>
        <fullName evidence="9">Ensconsin-like</fullName>
    </recommendedName>
</protein>
<dbReference type="AlphaFoldDB" id="A0A8C8D1M6"/>
<feature type="compositionally biased region" description="Pro residues" evidence="6">
    <location>
        <begin position="483"/>
        <end position="497"/>
    </location>
</feature>
<dbReference type="InterPro" id="IPR008604">
    <property type="entry name" value="MAP7_fam"/>
</dbReference>
<dbReference type="GeneID" id="112220865"/>
<reference evidence="7" key="1">
    <citation type="submission" date="2025-08" db="UniProtKB">
        <authorList>
            <consortium name="Ensembl"/>
        </authorList>
    </citation>
    <scope>IDENTIFICATION</scope>
</reference>
<evidence type="ECO:0000313" key="7">
    <source>
        <dbReference type="Ensembl" id="ENSOTSP00005020341.2"/>
    </source>
</evidence>
<gene>
    <name evidence="7" type="primary">LOC112220865</name>
</gene>
<feature type="compositionally biased region" description="Low complexity" evidence="6">
    <location>
        <begin position="46"/>
        <end position="69"/>
    </location>
</feature>
<feature type="compositionally biased region" description="Low complexity" evidence="6">
    <location>
        <begin position="346"/>
        <end position="359"/>
    </location>
</feature>
<feature type="region of interest" description="Disordered" evidence="6">
    <location>
        <begin position="87"/>
        <end position="639"/>
    </location>
</feature>
<feature type="compositionally biased region" description="Acidic residues" evidence="6">
    <location>
        <begin position="711"/>
        <end position="724"/>
    </location>
</feature>
<name>A0A8C8D1M6_ONCTS</name>
<feature type="region of interest" description="Disordered" evidence="6">
    <location>
        <begin position="29"/>
        <end position="75"/>
    </location>
</feature>
<feature type="compositionally biased region" description="Basic and acidic residues" evidence="6">
    <location>
        <begin position="741"/>
        <end position="758"/>
    </location>
</feature>
<feature type="compositionally biased region" description="Basic and acidic residues" evidence="6">
    <location>
        <begin position="314"/>
        <end position="325"/>
    </location>
</feature>
<evidence type="ECO:0000256" key="6">
    <source>
        <dbReference type="SAM" id="MobiDB-lite"/>
    </source>
</evidence>
<dbReference type="GO" id="GO:0000226">
    <property type="term" value="P:microtubule cytoskeleton organization"/>
    <property type="evidence" value="ECO:0007669"/>
    <property type="project" value="InterPro"/>
</dbReference>
<feature type="compositionally biased region" description="Polar residues" evidence="6">
    <location>
        <begin position="397"/>
        <end position="406"/>
    </location>
</feature>
<dbReference type="Pfam" id="PF05672">
    <property type="entry name" value="MAP7"/>
    <property type="match status" value="1"/>
</dbReference>
<evidence type="ECO:0000256" key="4">
    <source>
        <dbReference type="ARBA" id="ARBA00023054"/>
    </source>
</evidence>
<feature type="compositionally biased region" description="Basic and acidic residues" evidence="6">
    <location>
        <begin position="87"/>
        <end position="172"/>
    </location>
</feature>
<feature type="compositionally biased region" description="Low complexity" evidence="6">
    <location>
        <begin position="536"/>
        <end position="547"/>
    </location>
</feature>
<comment type="subcellular location">
    <subcellularLocation>
        <location evidence="1">Cytoplasm</location>
        <location evidence="1">Cytoskeleton</location>
    </subcellularLocation>
</comment>
<keyword evidence="4" id="KW-0175">Coiled coil</keyword>
<dbReference type="KEGG" id="otw:112220865"/>
<evidence type="ECO:0000256" key="1">
    <source>
        <dbReference type="ARBA" id="ARBA00004245"/>
    </source>
</evidence>
<evidence type="ECO:0000256" key="2">
    <source>
        <dbReference type="ARBA" id="ARBA00007525"/>
    </source>
</evidence>
<feature type="region of interest" description="Disordered" evidence="6">
    <location>
        <begin position="681"/>
        <end position="790"/>
    </location>
</feature>
<evidence type="ECO:0000256" key="3">
    <source>
        <dbReference type="ARBA" id="ARBA00022490"/>
    </source>
</evidence>
<dbReference type="Proteomes" id="UP000694402">
    <property type="component" value="Unassembled WGS sequence"/>
</dbReference>
<dbReference type="GeneTree" id="ENSGT00950000182941"/>
<proteinExistence type="inferred from homology"/>
<evidence type="ECO:0008006" key="9">
    <source>
        <dbReference type="Google" id="ProtNLM"/>
    </source>
</evidence>
<keyword evidence="3" id="KW-0963">Cytoplasm</keyword>
<reference evidence="7" key="2">
    <citation type="submission" date="2025-09" db="UniProtKB">
        <authorList>
            <consortium name="Ensembl"/>
        </authorList>
    </citation>
    <scope>IDENTIFICATION</scope>
</reference>
<evidence type="ECO:0000313" key="8">
    <source>
        <dbReference type="Proteomes" id="UP000694402"/>
    </source>
</evidence>
<feature type="compositionally biased region" description="Basic and acidic residues" evidence="6">
    <location>
        <begin position="572"/>
        <end position="629"/>
    </location>
</feature>
<feature type="compositionally biased region" description="Polar residues" evidence="6">
    <location>
        <begin position="526"/>
        <end position="535"/>
    </location>
</feature>
<accession>A0A8C8D1M6</accession>
<dbReference type="PANTHER" id="PTHR15073">
    <property type="entry name" value="MICROTUBULE-ASSOCIATED PROTEIN"/>
    <property type="match status" value="1"/>
</dbReference>
<comment type="similarity">
    <text evidence="2">Belongs to the MAP7 family.</text>
</comment>
<dbReference type="InterPro" id="IPR051483">
    <property type="entry name" value="MAP7_domain-containing"/>
</dbReference>
<keyword evidence="8" id="KW-1185">Reference proteome</keyword>